<dbReference type="SMART" id="SM00173">
    <property type="entry name" value="RAS"/>
    <property type="match status" value="1"/>
</dbReference>
<keyword evidence="6 9" id="KW-0067">ATP-binding</keyword>
<dbReference type="GO" id="GO:0005524">
    <property type="term" value="F:ATP binding"/>
    <property type="evidence" value="ECO:0007669"/>
    <property type="project" value="UniProtKB-KW"/>
</dbReference>
<dbReference type="InterPro" id="IPR000629">
    <property type="entry name" value="RNA-helicase_DEAD-box_CS"/>
</dbReference>
<dbReference type="GO" id="GO:0003724">
    <property type="term" value="F:RNA helicase activity"/>
    <property type="evidence" value="ECO:0007669"/>
    <property type="project" value="UniProtKB-EC"/>
</dbReference>
<evidence type="ECO:0000259" key="10">
    <source>
        <dbReference type="PROSITE" id="PS51192"/>
    </source>
</evidence>
<keyword evidence="3 9" id="KW-0547">Nucleotide-binding</keyword>
<keyword evidence="7" id="KW-0539">Nucleus</keyword>
<dbReference type="GO" id="GO:0003676">
    <property type="term" value="F:nucleic acid binding"/>
    <property type="evidence" value="ECO:0007669"/>
    <property type="project" value="InterPro"/>
</dbReference>
<dbReference type="Gene3D" id="3.40.50.300">
    <property type="entry name" value="P-loop containing nucleotide triphosphate hydrolases"/>
    <property type="match status" value="3"/>
</dbReference>
<evidence type="ECO:0000256" key="8">
    <source>
        <dbReference type="PROSITE-ProRule" id="PRU00552"/>
    </source>
</evidence>
<dbReference type="Pfam" id="PF00071">
    <property type="entry name" value="Ras"/>
    <property type="match status" value="1"/>
</dbReference>
<dbReference type="InterPro" id="IPR001806">
    <property type="entry name" value="Small_GTPase"/>
</dbReference>
<gene>
    <name evidence="13" type="ORF">D9615_004188</name>
</gene>
<evidence type="ECO:0000313" key="13">
    <source>
        <dbReference type="EMBL" id="KAF5382058.1"/>
    </source>
</evidence>
<accession>A0A8H5M5X6</accession>
<dbReference type="CDD" id="cd18787">
    <property type="entry name" value="SF2_C_DEAD"/>
    <property type="match status" value="1"/>
</dbReference>
<name>A0A8H5M5X6_9AGAR</name>
<dbReference type="PANTHER" id="PTHR47958">
    <property type="entry name" value="ATP-DEPENDENT RNA HELICASE DBP3"/>
    <property type="match status" value="1"/>
</dbReference>
<dbReference type="Proteomes" id="UP000565441">
    <property type="component" value="Unassembled WGS sequence"/>
</dbReference>
<feature type="short sequence motif" description="Q motif" evidence="8">
    <location>
        <begin position="184"/>
        <end position="212"/>
    </location>
</feature>
<dbReference type="Pfam" id="PF00271">
    <property type="entry name" value="Helicase_C"/>
    <property type="match status" value="1"/>
</dbReference>
<dbReference type="PROSITE" id="PS51192">
    <property type="entry name" value="HELICASE_ATP_BIND_1"/>
    <property type="match status" value="1"/>
</dbReference>
<sequence length="518" mass="56769">MRQFNVVVLGAGGVGKSALTGTFNVALGIELDVQAGLVRFIRDVFVENYDPTIEEEYRRTIMIDGKLSSLEVLDTAGAEQFTSLNEVYIKSYSGYGGYGGGHGGGGGGYGGGGGGGGGWGDDRMSNLGGGLRAVDWANTKIERFEKNFYVEDKRVSSLSQQEVDEFRRIKEIKVQGRGVPRPVQSFDECGFPEYLMTSILAQGFDAPTPIQCQAWPMALSGRDVVAIAQTGSGKTISFALPAMLHINAQSLLSPGDGPIALVLAPTRELAVQIQQECTKFGSNSRIRNTAIYGGAPKGPQIRDLQRGVEIVIATPGRLIDMLETQKTNLRRVTYLVMDEADRMLDMGFEPQIRKIVSQIRPDRQTLMFSATWPKDVQKLANDFLSDMIQVNIGSMDLTANHNIQQIVDVCSDFEKRAKLIKHLDQISAENAKVLIFVATKRVADDITKYLRQDGWPALAIHGDKEQRERDWVLGEFKAGRSPILIATDVASRGLANFVPSRDSASPRLAFKPETQIMN</sequence>
<comment type="caution">
    <text evidence="13">The sequence shown here is derived from an EMBL/GenBank/DDBJ whole genome shotgun (WGS) entry which is preliminary data.</text>
</comment>
<dbReference type="AlphaFoldDB" id="A0A8H5M5X6"/>
<evidence type="ECO:0000256" key="9">
    <source>
        <dbReference type="RuleBase" id="RU000492"/>
    </source>
</evidence>
<evidence type="ECO:0000259" key="12">
    <source>
        <dbReference type="PROSITE" id="PS51195"/>
    </source>
</evidence>
<keyword evidence="5 9" id="KW-0347">Helicase</keyword>
<comment type="similarity">
    <text evidence="9">Belongs to the DEAD box helicase family.</text>
</comment>
<dbReference type="InterPro" id="IPR027417">
    <property type="entry name" value="P-loop_NTPase"/>
</dbReference>
<feature type="domain" description="DEAD-box RNA helicase Q" evidence="12">
    <location>
        <begin position="184"/>
        <end position="212"/>
    </location>
</feature>
<evidence type="ECO:0000259" key="11">
    <source>
        <dbReference type="PROSITE" id="PS51194"/>
    </source>
</evidence>
<reference evidence="13 14" key="1">
    <citation type="journal article" date="2020" name="ISME J.">
        <title>Uncovering the hidden diversity of litter-decomposition mechanisms in mushroom-forming fungi.</title>
        <authorList>
            <person name="Floudas D."/>
            <person name="Bentzer J."/>
            <person name="Ahren D."/>
            <person name="Johansson T."/>
            <person name="Persson P."/>
            <person name="Tunlid A."/>
        </authorList>
    </citation>
    <scope>NUCLEOTIDE SEQUENCE [LARGE SCALE GENOMIC DNA]</scope>
    <source>
        <strain evidence="13 14">CBS 661.87</strain>
    </source>
</reference>
<evidence type="ECO:0000256" key="4">
    <source>
        <dbReference type="ARBA" id="ARBA00022801"/>
    </source>
</evidence>
<evidence type="ECO:0000256" key="6">
    <source>
        <dbReference type="ARBA" id="ARBA00022840"/>
    </source>
</evidence>
<dbReference type="PROSITE" id="PS51195">
    <property type="entry name" value="Q_MOTIF"/>
    <property type="match status" value="1"/>
</dbReference>
<keyword evidence="4 9" id="KW-0378">Hydrolase</keyword>
<evidence type="ECO:0000256" key="5">
    <source>
        <dbReference type="ARBA" id="ARBA00022806"/>
    </source>
</evidence>
<dbReference type="EC" id="3.6.4.13" evidence="2"/>
<evidence type="ECO:0000256" key="2">
    <source>
        <dbReference type="ARBA" id="ARBA00012552"/>
    </source>
</evidence>
<evidence type="ECO:0000313" key="14">
    <source>
        <dbReference type="Proteomes" id="UP000565441"/>
    </source>
</evidence>
<dbReference type="GO" id="GO:0003924">
    <property type="term" value="F:GTPase activity"/>
    <property type="evidence" value="ECO:0007669"/>
    <property type="project" value="InterPro"/>
</dbReference>
<dbReference type="PRINTS" id="PR00449">
    <property type="entry name" value="RASTRNSFRMNG"/>
</dbReference>
<dbReference type="Pfam" id="PF00270">
    <property type="entry name" value="DEAD"/>
    <property type="match status" value="1"/>
</dbReference>
<feature type="domain" description="Helicase C-terminal" evidence="11">
    <location>
        <begin position="418"/>
        <end position="518"/>
    </location>
</feature>
<comment type="subcellular location">
    <subcellularLocation>
        <location evidence="1">Nucleus</location>
    </subcellularLocation>
</comment>
<evidence type="ECO:0000256" key="1">
    <source>
        <dbReference type="ARBA" id="ARBA00004123"/>
    </source>
</evidence>
<dbReference type="EMBL" id="JAACJP010000009">
    <property type="protein sequence ID" value="KAF5382058.1"/>
    <property type="molecule type" value="Genomic_DNA"/>
</dbReference>
<dbReference type="InterPro" id="IPR014014">
    <property type="entry name" value="RNA_helicase_DEAD_Q_motif"/>
</dbReference>
<dbReference type="FunFam" id="3.40.50.300:FF:000079">
    <property type="entry name" value="probable ATP-dependent RNA helicase DDX17"/>
    <property type="match status" value="1"/>
</dbReference>
<dbReference type="PROSITE" id="PS00039">
    <property type="entry name" value="DEAD_ATP_HELICASE"/>
    <property type="match status" value="1"/>
</dbReference>
<dbReference type="PROSITE" id="PS51194">
    <property type="entry name" value="HELICASE_CTER"/>
    <property type="match status" value="1"/>
</dbReference>
<proteinExistence type="inferred from homology"/>
<dbReference type="SMART" id="SM00487">
    <property type="entry name" value="DEXDc"/>
    <property type="match status" value="1"/>
</dbReference>
<dbReference type="SUPFAM" id="SSF52540">
    <property type="entry name" value="P-loop containing nucleoside triphosphate hydrolases"/>
    <property type="match status" value="3"/>
</dbReference>
<dbReference type="GO" id="GO:0005634">
    <property type="term" value="C:nucleus"/>
    <property type="evidence" value="ECO:0007669"/>
    <property type="project" value="UniProtKB-SubCell"/>
</dbReference>
<dbReference type="OrthoDB" id="196131at2759"/>
<evidence type="ECO:0000256" key="3">
    <source>
        <dbReference type="ARBA" id="ARBA00022741"/>
    </source>
</evidence>
<evidence type="ECO:0000256" key="7">
    <source>
        <dbReference type="ARBA" id="ARBA00023242"/>
    </source>
</evidence>
<dbReference type="GO" id="GO:0005525">
    <property type="term" value="F:GTP binding"/>
    <property type="evidence" value="ECO:0007669"/>
    <property type="project" value="InterPro"/>
</dbReference>
<feature type="domain" description="Helicase ATP-binding" evidence="10">
    <location>
        <begin position="215"/>
        <end position="390"/>
    </location>
</feature>
<dbReference type="CDD" id="cd17966">
    <property type="entry name" value="DEADc_DDX5_DDX17"/>
    <property type="match status" value="1"/>
</dbReference>
<dbReference type="InterPro" id="IPR011545">
    <property type="entry name" value="DEAD/DEAH_box_helicase_dom"/>
</dbReference>
<keyword evidence="14" id="KW-1185">Reference proteome</keyword>
<organism evidence="13 14">
    <name type="scientific">Tricholomella constricta</name>
    <dbReference type="NCBI Taxonomy" id="117010"/>
    <lineage>
        <taxon>Eukaryota</taxon>
        <taxon>Fungi</taxon>
        <taxon>Dikarya</taxon>
        <taxon>Basidiomycota</taxon>
        <taxon>Agaricomycotina</taxon>
        <taxon>Agaricomycetes</taxon>
        <taxon>Agaricomycetidae</taxon>
        <taxon>Agaricales</taxon>
        <taxon>Tricholomatineae</taxon>
        <taxon>Lyophyllaceae</taxon>
        <taxon>Tricholomella</taxon>
    </lineage>
</organism>
<dbReference type="InterPro" id="IPR001650">
    <property type="entry name" value="Helicase_C-like"/>
</dbReference>
<protein>
    <recommendedName>
        <fullName evidence="2">RNA helicase</fullName>
        <ecNumber evidence="2">3.6.4.13</ecNumber>
    </recommendedName>
</protein>
<dbReference type="InterPro" id="IPR014001">
    <property type="entry name" value="Helicase_ATP-bd"/>
</dbReference>